<dbReference type="RefSeq" id="WP_070176833.1">
    <property type="nucleotide sequence ID" value="NZ_BMJR01000003.1"/>
</dbReference>
<evidence type="ECO:0000313" key="1">
    <source>
        <dbReference type="EMBL" id="OFI33906.1"/>
    </source>
</evidence>
<gene>
    <name evidence="1" type="ORF">BFC17_20290</name>
</gene>
<comment type="caution">
    <text evidence="1">The sequence shown here is derived from an EMBL/GenBank/DDBJ whole genome shotgun (WGS) entry which is preliminary data.</text>
</comment>
<dbReference type="STRING" id="1856405.BFC17_20290"/>
<dbReference type="AlphaFoldDB" id="A0A1E8FDR8"/>
<protein>
    <submittedName>
        <fullName evidence="1">Uncharacterized protein</fullName>
    </submittedName>
</protein>
<name>A0A1E8FDR8_9ALTE</name>
<reference evidence="1 2" key="1">
    <citation type="submission" date="2016-09" db="EMBL/GenBank/DDBJ databases">
        <title>Alteromonas lipolytica, a new species isolated from sea water.</title>
        <authorList>
            <person name="Wu Y.-H."/>
            <person name="Cheng H."/>
            <person name="Xu X.-W."/>
        </authorList>
    </citation>
    <scope>NUCLEOTIDE SEQUENCE [LARGE SCALE GENOMIC DNA]</scope>
    <source>
        <strain evidence="1 2">JW12</strain>
    </source>
</reference>
<dbReference type="EMBL" id="MJIC01000014">
    <property type="protein sequence ID" value="OFI33906.1"/>
    <property type="molecule type" value="Genomic_DNA"/>
</dbReference>
<dbReference type="OrthoDB" id="573462at2"/>
<organism evidence="1 2">
    <name type="scientific">Alteromonas lipolytica</name>
    <dbReference type="NCBI Taxonomy" id="1856405"/>
    <lineage>
        <taxon>Bacteria</taxon>
        <taxon>Pseudomonadati</taxon>
        <taxon>Pseudomonadota</taxon>
        <taxon>Gammaproteobacteria</taxon>
        <taxon>Alteromonadales</taxon>
        <taxon>Alteromonadaceae</taxon>
        <taxon>Alteromonas/Salinimonas group</taxon>
        <taxon>Alteromonas</taxon>
    </lineage>
</organism>
<dbReference type="Proteomes" id="UP000176037">
    <property type="component" value="Unassembled WGS sequence"/>
</dbReference>
<evidence type="ECO:0000313" key="2">
    <source>
        <dbReference type="Proteomes" id="UP000176037"/>
    </source>
</evidence>
<accession>A0A1E8FDR8</accession>
<keyword evidence="2" id="KW-1185">Reference proteome</keyword>
<proteinExistence type="predicted"/>
<sequence length="157" mass="17399">MNITASQTVNTKPNFASPTDGFIRDSFESHLREELNSLGVTIPAVQSRTTKELAVMKEDKVVAYISRKTAIKSGQLVVCLHPRFAKLIDAAIAAEPNIQIRPGRQSRYISSSNYRGFESKGWTKEIDTNEHIAVAYTVTPSADLSELKSLLQARLAY</sequence>